<feature type="chain" id="PRO_5042911517" description="Toxin-antitoxin system YwqK family antitoxin" evidence="1">
    <location>
        <begin position="20"/>
        <end position="100"/>
    </location>
</feature>
<evidence type="ECO:0008006" key="4">
    <source>
        <dbReference type="Google" id="ProtNLM"/>
    </source>
</evidence>
<keyword evidence="3" id="KW-1185">Reference proteome</keyword>
<dbReference type="Proteomes" id="UP001310022">
    <property type="component" value="Unassembled WGS sequence"/>
</dbReference>
<dbReference type="InterPro" id="IPR011652">
    <property type="entry name" value="MORN_2"/>
</dbReference>
<evidence type="ECO:0000313" key="2">
    <source>
        <dbReference type="EMBL" id="GJM62818.1"/>
    </source>
</evidence>
<organism evidence="2 3">
    <name type="scientific">Persicobacter diffluens</name>
    <dbReference type="NCBI Taxonomy" id="981"/>
    <lineage>
        <taxon>Bacteria</taxon>
        <taxon>Pseudomonadati</taxon>
        <taxon>Bacteroidota</taxon>
        <taxon>Cytophagia</taxon>
        <taxon>Cytophagales</taxon>
        <taxon>Persicobacteraceae</taxon>
        <taxon>Persicobacter</taxon>
    </lineage>
</organism>
<protein>
    <recommendedName>
        <fullName evidence="4">Toxin-antitoxin system YwqK family antitoxin</fullName>
    </recommendedName>
</protein>
<gene>
    <name evidence="2" type="ORF">PEDI_33700</name>
</gene>
<dbReference type="SUPFAM" id="SSF82185">
    <property type="entry name" value="Histone H3 K4-specific methyltransferase SET7/9 N-terminal domain"/>
    <property type="match status" value="1"/>
</dbReference>
<dbReference type="Gene3D" id="3.90.930.1">
    <property type="match status" value="1"/>
</dbReference>
<feature type="signal peptide" evidence="1">
    <location>
        <begin position="1"/>
        <end position="19"/>
    </location>
</feature>
<proteinExistence type="predicted"/>
<accession>A0AAN5ANG1</accession>
<comment type="caution">
    <text evidence="2">The sequence shown here is derived from an EMBL/GenBank/DDBJ whole genome shotgun (WGS) entry which is preliminary data.</text>
</comment>
<name>A0AAN5ANG1_9BACT</name>
<keyword evidence="1" id="KW-0732">Signal</keyword>
<evidence type="ECO:0000313" key="3">
    <source>
        <dbReference type="Proteomes" id="UP001310022"/>
    </source>
</evidence>
<evidence type="ECO:0000256" key="1">
    <source>
        <dbReference type="SAM" id="SignalP"/>
    </source>
</evidence>
<sequence length="100" mass="11765">MKYFIILFTFMLNFQAAFADNCEGEEKDGKKEGKWICYYEDGTKMQAGTYHQDIKEGFWQFFHSNGNVALEGKYADDREVGIWKMFDEEGNEVQEINYGE</sequence>
<dbReference type="AlphaFoldDB" id="A0AAN5ANG1"/>
<dbReference type="RefSeq" id="WP_338238052.1">
    <property type="nucleotide sequence ID" value="NZ_BQKE01000002.1"/>
</dbReference>
<dbReference type="Pfam" id="PF07661">
    <property type="entry name" value="MORN_2"/>
    <property type="match status" value="3"/>
</dbReference>
<reference evidence="2 3" key="1">
    <citation type="submission" date="2021-12" db="EMBL/GenBank/DDBJ databases">
        <title>Genome sequencing of bacteria with rrn-lacking chromosome and rrn-plasmid.</title>
        <authorList>
            <person name="Anda M."/>
            <person name="Iwasaki W."/>
        </authorList>
    </citation>
    <scope>NUCLEOTIDE SEQUENCE [LARGE SCALE GENOMIC DNA]</scope>
    <source>
        <strain evidence="2 3">NBRC 15940</strain>
    </source>
</reference>
<dbReference type="EMBL" id="BQKE01000002">
    <property type="protein sequence ID" value="GJM62818.1"/>
    <property type="molecule type" value="Genomic_DNA"/>
</dbReference>